<evidence type="ECO:0000256" key="1">
    <source>
        <dbReference type="SAM" id="Phobius"/>
    </source>
</evidence>
<feature type="non-terminal residue" evidence="2">
    <location>
        <position position="111"/>
    </location>
</feature>
<comment type="caution">
    <text evidence="2">The sequence shown here is derived from an EMBL/GenBank/DDBJ whole genome shotgun (WGS) entry which is preliminary data.</text>
</comment>
<keyword evidence="3" id="KW-1185">Reference proteome</keyword>
<protein>
    <submittedName>
        <fullName evidence="2">Uncharacterized protein</fullName>
    </submittedName>
</protein>
<keyword evidence="1" id="KW-1133">Transmembrane helix</keyword>
<keyword evidence="1" id="KW-0812">Transmembrane</keyword>
<dbReference type="AlphaFoldDB" id="A0AAV0PV57"/>
<dbReference type="Proteomes" id="UP001154282">
    <property type="component" value="Unassembled WGS sequence"/>
</dbReference>
<accession>A0AAV0PV57</accession>
<gene>
    <name evidence="2" type="ORF">LITE_LOCUS40229</name>
</gene>
<name>A0AAV0PV57_9ROSI</name>
<organism evidence="2 3">
    <name type="scientific">Linum tenue</name>
    <dbReference type="NCBI Taxonomy" id="586396"/>
    <lineage>
        <taxon>Eukaryota</taxon>
        <taxon>Viridiplantae</taxon>
        <taxon>Streptophyta</taxon>
        <taxon>Embryophyta</taxon>
        <taxon>Tracheophyta</taxon>
        <taxon>Spermatophyta</taxon>
        <taxon>Magnoliopsida</taxon>
        <taxon>eudicotyledons</taxon>
        <taxon>Gunneridae</taxon>
        <taxon>Pentapetalae</taxon>
        <taxon>rosids</taxon>
        <taxon>fabids</taxon>
        <taxon>Malpighiales</taxon>
        <taxon>Linaceae</taxon>
        <taxon>Linum</taxon>
    </lineage>
</organism>
<reference evidence="2" key="1">
    <citation type="submission" date="2022-08" db="EMBL/GenBank/DDBJ databases">
        <authorList>
            <person name="Gutierrez-Valencia J."/>
        </authorList>
    </citation>
    <scope>NUCLEOTIDE SEQUENCE</scope>
</reference>
<keyword evidence="1" id="KW-0472">Membrane</keyword>
<evidence type="ECO:0000313" key="3">
    <source>
        <dbReference type="Proteomes" id="UP001154282"/>
    </source>
</evidence>
<feature type="non-terminal residue" evidence="2">
    <location>
        <position position="1"/>
    </location>
</feature>
<dbReference type="EMBL" id="CAMGYJ010000009">
    <property type="protein sequence ID" value="CAI0474871.1"/>
    <property type="molecule type" value="Genomic_DNA"/>
</dbReference>
<evidence type="ECO:0000313" key="2">
    <source>
        <dbReference type="EMBL" id="CAI0474871.1"/>
    </source>
</evidence>
<sequence length="111" mass="12179">FRCGLVRSAAASISPCFLLKREVRGGGGGGANQAVRWISINWINTISFRAIVVGLCVGHLSLFVGAFCFVRVQEPKFIIASPFIVRSWPDGRLRHSGAIEDLLSFFNFQHG</sequence>
<proteinExistence type="predicted"/>
<feature type="transmembrane region" description="Helical" evidence="1">
    <location>
        <begin position="46"/>
        <end position="70"/>
    </location>
</feature>